<dbReference type="KEGG" id="rpon:G3256_15200"/>
<name>A0A858SWN0_9RHOB</name>
<dbReference type="RefSeq" id="WP_169641637.1">
    <property type="nucleotide sequence ID" value="NZ_CP048788.1"/>
</dbReference>
<evidence type="ECO:0000313" key="3">
    <source>
        <dbReference type="Proteomes" id="UP000503308"/>
    </source>
</evidence>
<dbReference type="GO" id="GO:0002949">
    <property type="term" value="P:tRNA threonylcarbamoyladenosine modification"/>
    <property type="evidence" value="ECO:0007669"/>
    <property type="project" value="InterPro"/>
</dbReference>
<keyword evidence="3" id="KW-1185">Reference proteome</keyword>
<keyword evidence="2" id="KW-0808">Transferase</keyword>
<accession>A0A858SWN0</accession>
<dbReference type="GO" id="GO:0005829">
    <property type="term" value="C:cytosol"/>
    <property type="evidence" value="ECO:0007669"/>
    <property type="project" value="TreeGrafter"/>
</dbReference>
<dbReference type="Proteomes" id="UP000503308">
    <property type="component" value="Chromosome"/>
</dbReference>
<protein>
    <submittedName>
        <fullName evidence="2">tRNA (Adenosine(37)-N6)-threonylcarbamoyltransferase complex dimerization subunit type 1 TsaB</fullName>
    </submittedName>
</protein>
<dbReference type="NCBIfam" id="TIGR03725">
    <property type="entry name" value="T6A_YeaZ"/>
    <property type="match status" value="1"/>
</dbReference>
<feature type="domain" description="Gcp-like" evidence="1">
    <location>
        <begin position="32"/>
        <end position="124"/>
    </location>
</feature>
<reference evidence="2 3" key="1">
    <citation type="submission" date="2020-02" db="EMBL/GenBank/DDBJ databases">
        <title>Genome sequence of Roseobacter ponti.</title>
        <authorList>
            <person name="Hollensteiner J."/>
            <person name="Schneider D."/>
            <person name="Poehlein A."/>
            <person name="Daniel R."/>
        </authorList>
    </citation>
    <scope>NUCLEOTIDE SEQUENCE [LARGE SCALE GENOMIC DNA]</scope>
    <source>
        <strain evidence="2 3">DSM 106830</strain>
    </source>
</reference>
<dbReference type="GO" id="GO:0016740">
    <property type="term" value="F:transferase activity"/>
    <property type="evidence" value="ECO:0007669"/>
    <property type="project" value="UniProtKB-KW"/>
</dbReference>
<dbReference type="AlphaFoldDB" id="A0A858SWN0"/>
<dbReference type="SUPFAM" id="SSF53067">
    <property type="entry name" value="Actin-like ATPase domain"/>
    <property type="match status" value="1"/>
</dbReference>
<dbReference type="PANTHER" id="PTHR11735:SF11">
    <property type="entry name" value="TRNA THREONYLCARBAMOYLADENOSINE BIOSYNTHESIS PROTEIN TSAB"/>
    <property type="match status" value="1"/>
</dbReference>
<evidence type="ECO:0000313" key="2">
    <source>
        <dbReference type="EMBL" id="QJF52418.1"/>
    </source>
</evidence>
<organism evidence="2 3">
    <name type="scientific">Roseobacter ponti</name>
    <dbReference type="NCBI Taxonomy" id="1891787"/>
    <lineage>
        <taxon>Bacteria</taxon>
        <taxon>Pseudomonadati</taxon>
        <taxon>Pseudomonadota</taxon>
        <taxon>Alphaproteobacteria</taxon>
        <taxon>Rhodobacterales</taxon>
        <taxon>Roseobacteraceae</taxon>
        <taxon>Roseobacter</taxon>
    </lineage>
</organism>
<proteinExistence type="predicted"/>
<sequence length="217" mass="22195">MAGPLTFAFDTSGPHCAAALLSGETLVAAACEEMARGQAERLMDLCAEVLHAGGIGWSDLDRLAVGIGPGNFTGLRISVAAARGLALGLGVPAIGVSNLEAQAFGFDGPVVSTLDARRDHFYLQSFGTADPVAPVLCDLAALPAGLRGTAPLCVGHRAAEIAEQTSGSIGRQTLPVAETIARVAFARGGDRHPRPAPLYIRPADAAPARDKPPVILS</sequence>
<dbReference type="Gene3D" id="3.30.420.40">
    <property type="match status" value="2"/>
</dbReference>
<evidence type="ECO:0000259" key="1">
    <source>
        <dbReference type="Pfam" id="PF00814"/>
    </source>
</evidence>
<dbReference type="InterPro" id="IPR043129">
    <property type="entry name" value="ATPase_NBD"/>
</dbReference>
<gene>
    <name evidence="2" type="primary">tsaB</name>
    <name evidence="2" type="ORF">G3256_15200</name>
</gene>
<dbReference type="InterPro" id="IPR000905">
    <property type="entry name" value="Gcp-like_dom"/>
</dbReference>
<dbReference type="InterPro" id="IPR022496">
    <property type="entry name" value="T6A_TsaB"/>
</dbReference>
<dbReference type="PANTHER" id="PTHR11735">
    <property type="entry name" value="TRNA N6-ADENOSINE THREONYLCARBAMOYLTRANSFERASE"/>
    <property type="match status" value="1"/>
</dbReference>
<dbReference type="Pfam" id="PF00814">
    <property type="entry name" value="TsaD"/>
    <property type="match status" value="1"/>
</dbReference>
<dbReference type="EMBL" id="CP048788">
    <property type="protein sequence ID" value="QJF52418.1"/>
    <property type="molecule type" value="Genomic_DNA"/>
</dbReference>